<dbReference type="PANTHER" id="PTHR44329:SF214">
    <property type="entry name" value="PROTEIN KINASE DOMAIN-CONTAINING PROTEIN"/>
    <property type="match status" value="1"/>
</dbReference>
<feature type="domain" description="Protein kinase" evidence="2">
    <location>
        <begin position="138"/>
        <end position="508"/>
    </location>
</feature>
<dbReference type="InterPro" id="IPR051681">
    <property type="entry name" value="Ser/Thr_Kinases-Pseudokinases"/>
</dbReference>
<accession>A0A835WWF2</accession>
<dbReference type="PANTHER" id="PTHR44329">
    <property type="entry name" value="SERINE/THREONINE-PROTEIN KINASE TNNI3K-RELATED"/>
    <property type="match status" value="1"/>
</dbReference>
<proteinExistence type="predicted"/>
<dbReference type="Gene3D" id="1.10.510.10">
    <property type="entry name" value="Transferase(Phosphotransferase) domain 1"/>
    <property type="match status" value="1"/>
</dbReference>
<protein>
    <recommendedName>
        <fullName evidence="2">Protein kinase domain-containing protein</fullName>
    </recommendedName>
</protein>
<dbReference type="PROSITE" id="PS50011">
    <property type="entry name" value="PROTEIN_KINASE_DOM"/>
    <property type="match status" value="1"/>
</dbReference>
<reference evidence="3" key="1">
    <citation type="journal article" date="2020" name="bioRxiv">
        <title>Comparative genomics of Chlamydomonas.</title>
        <authorList>
            <person name="Craig R.J."/>
            <person name="Hasan A.R."/>
            <person name="Ness R.W."/>
            <person name="Keightley P.D."/>
        </authorList>
    </citation>
    <scope>NUCLEOTIDE SEQUENCE</scope>
    <source>
        <strain evidence="3">CCAP 11/173</strain>
    </source>
</reference>
<name>A0A835WWF2_9CHLO</name>
<dbReference type="AlphaFoldDB" id="A0A835WWF2"/>
<gene>
    <name evidence="3" type="ORF">HYH02_000845</name>
</gene>
<dbReference type="OrthoDB" id="544852at2759"/>
<dbReference type="InterPro" id="IPR011009">
    <property type="entry name" value="Kinase-like_dom_sf"/>
</dbReference>
<comment type="caution">
    <text evidence="3">The sequence shown here is derived from an EMBL/GenBank/DDBJ whole genome shotgun (WGS) entry which is preliminary data.</text>
</comment>
<sequence length="512" mass="51025">MLGGCGGSFGTAATASCSPASGTTLASTCVTGGATTSGGGYARTGSGAVDSRLASGVTAEFAISTASGVAAAGAAACAVRASSGSGGASGGGLSLYARGIRCVSGPVVLRPNQQASLASPARDQERRQSPAEMPVACISGTGLIGPGGSTPCFASSQSSRRLFGPAGGFGGAGWGGRLLRCAMAQRNGDIAAALASLQQHMQPPLILGPPPGGAPMQQQVLVAAVDELPAGSRTLLHFIQQQCASHAGSEPAAASGPGPGFNSLDQLRMLTSMALQIARGMEHLHAHGQSHGSLSPCAVFVSPAAPGGGEQQPGAKEEEAVPVEGRARSGSSPYSPRSVFHAPVCCKIALAGLVNPMELASHLAIHPGEWGPVSYMAPECFAAGSSGGSPSSSNGTGTGGGGGAGRALSGIASGGVGASPLMRVDVNAYGALIYHMFNGVAPFHQYHPAQVLVGLASGGLQLQWRPQLYGSRRAPVPDAIRSLVIRCMSHTPVARPTFHEIVRILECLAQTI</sequence>
<evidence type="ECO:0000313" key="4">
    <source>
        <dbReference type="Proteomes" id="UP000613740"/>
    </source>
</evidence>
<dbReference type="GO" id="GO:0005524">
    <property type="term" value="F:ATP binding"/>
    <property type="evidence" value="ECO:0007669"/>
    <property type="project" value="InterPro"/>
</dbReference>
<evidence type="ECO:0000313" key="3">
    <source>
        <dbReference type="EMBL" id="KAG2455020.1"/>
    </source>
</evidence>
<dbReference type="Proteomes" id="UP000613740">
    <property type="component" value="Unassembled WGS sequence"/>
</dbReference>
<keyword evidence="4" id="KW-1185">Reference proteome</keyword>
<dbReference type="EMBL" id="JAEHOD010000001">
    <property type="protein sequence ID" value="KAG2455020.1"/>
    <property type="molecule type" value="Genomic_DNA"/>
</dbReference>
<evidence type="ECO:0000259" key="2">
    <source>
        <dbReference type="PROSITE" id="PS50011"/>
    </source>
</evidence>
<dbReference type="GO" id="GO:0004674">
    <property type="term" value="F:protein serine/threonine kinase activity"/>
    <property type="evidence" value="ECO:0007669"/>
    <property type="project" value="TreeGrafter"/>
</dbReference>
<feature type="region of interest" description="Disordered" evidence="1">
    <location>
        <begin position="302"/>
        <end position="335"/>
    </location>
</feature>
<organism evidence="3 4">
    <name type="scientific">Chlamydomonas schloesseri</name>
    <dbReference type="NCBI Taxonomy" id="2026947"/>
    <lineage>
        <taxon>Eukaryota</taxon>
        <taxon>Viridiplantae</taxon>
        <taxon>Chlorophyta</taxon>
        <taxon>core chlorophytes</taxon>
        <taxon>Chlorophyceae</taxon>
        <taxon>CS clade</taxon>
        <taxon>Chlamydomonadales</taxon>
        <taxon>Chlamydomonadaceae</taxon>
        <taxon>Chlamydomonas</taxon>
    </lineage>
</organism>
<dbReference type="SUPFAM" id="SSF56112">
    <property type="entry name" value="Protein kinase-like (PK-like)"/>
    <property type="match status" value="1"/>
</dbReference>
<dbReference type="InterPro" id="IPR000719">
    <property type="entry name" value="Prot_kinase_dom"/>
</dbReference>
<evidence type="ECO:0000256" key="1">
    <source>
        <dbReference type="SAM" id="MobiDB-lite"/>
    </source>
</evidence>